<dbReference type="Gene3D" id="3.90.550.10">
    <property type="entry name" value="Spore Coat Polysaccharide Biosynthesis Protein SpsA, Chain A"/>
    <property type="match status" value="1"/>
</dbReference>
<dbReference type="PANTHER" id="PTHR22916:SF3">
    <property type="entry name" value="UDP-GLCNAC:BETAGAL BETA-1,3-N-ACETYLGLUCOSAMINYLTRANSFERASE-LIKE PROTEIN 1"/>
    <property type="match status" value="1"/>
</dbReference>
<dbReference type="CDD" id="cd00761">
    <property type="entry name" value="Glyco_tranf_GTA_type"/>
    <property type="match status" value="1"/>
</dbReference>
<protein>
    <submittedName>
        <fullName evidence="2">Chondroitin synthase</fullName>
    </submittedName>
</protein>
<dbReference type="AlphaFoldDB" id="A0A1T5I062"/>
<name>A0A1T5I062_9GAMM</name>
<reference evidence="2 3" key="1">
    <citation type="submission" date="2017-02" db="EMBL/GenBank/DDBJ databases">
        <authorList>
            <person name="Peterson S.W."/>
        </authorList>
    </citation>
    <scope>NUCLEOTIDE SEQUENCE [LARGE SCALE GENOMIC DNA]</scope>
    <source>
        <strain evidence="3">type strain: NCCB 100098</strain>
    </source>
</reference>
<dbReference type="RefSeq" id="WP_080157359.1">
    <property type="nucleotide sequence ID" value="NZ_FUZI01000003.1"/>
</dbReference>
<feature type="domain" description="Glycosyltransferase 2-like" evidence="1">
    <location>
        <begin position="3"/>
        <end position="104"/>
    </location>
</feature>
<dbReference type="Pfam" id="PF00535">
    <property type="entry name" value="Glycos_transf_2"/>
    <property type="match status" value="1"/>
</dbReference>
<accession>A0A1T5I062</accession>
<dbReference type="SUPFAM" id="SSF53448">
    <property type="entry name" value="Nucleotide-diphospho-sugar transferases"/>
    <property type="match status" value="1"/>
</dbReference>
<gene>
    <name evidence="2" type="primary">kfoC</name>
    <name evidence="2" type="ORF">CZ809_01950</name>
</gene>
<proteinExistence type="predicted"/>
<dbReference type="GO" id="GO:0016758">
    <property type="term" value="F:hexosyltransferase activity"/>
    <property type="evidence" value="ECO:0007669"/>
    <property type="project" value="UniProtKB-ARBA"/>
</dbReference>
<dbReference type="EMBL" id="FUZI01000003">
    <property type="protein sequence ID" value="SKC32434.1"/>
    <property type="molecule type" value="Genomic_DNA"/>
</dbReference>
<dbReference type="PANTHER" id="PTHR22916">
    <property type="entry name" value="GLYCOSYLTRANSFERASE"/>
    <property type="match status" value="1"/>
</dbReference>
<dbReference type="InterPro" id="IPR029044">
    <property type="entry name" value="Nucleotide-diphossugar_trans"/>
</dbReference>
<evidence type="ECO:0000259" key="1">
    <source>
        <dbReference type="Pfam" id="PF00535"/>
    </source>
</evidence>
<dbReference type="Proteomes" id="UP000189966">
    <property type="component" value="Unassembled WGS sequence"/>
</dbReference>
<evidence type="ECO:0000313" key="3">
    <source>
        <dbReference type="Proteomes" id="UP000189966"/>
    </source>
</evidence>
<evidence type="ECO:0000313" key="2">
    <source>
        <dbReference type="EMBL" id="SKC32434.1"/>
    </source>
</evidence>
<organism evidence="2 3">
    <name type="scientific">Photobacterium piscicola</name>
    <dbReference type="NCBI Taxonomy" id="1378299"/>
    <lineage>
        <taxon>Bacteria</taxon>
        <taxon>Pseudomonadati</taxon>
        <taxon>Pseudomonadota</taxon>
        <taxon>Gammaproteobacteria</taxon>
        <taxon>Vibrionales</taxon>
        <taxon>Vibrionaceae</taxon>
        <taxon>Photobacterium</taxon>
    </lineage>
</organism>
<sequence>MLTIFTPTFNRGDHLIKCYDSLLNQTYSDFEWLIIDDGSTDNTKQIVKAFQNEKKITIRYIYQKNAGKQAAWNRAVLNANGEYFIGVDSDDALMEDALGLFFDKYISIIENNKEVIGIRALSKKESSQQADSTYSIDNEYSINSWFDEFGSRIYGERIDILKTNILKDYLYPVTDDIKFIPEIWFYSMISKKYKFMYVNKFLRVFFDEHGDNRLSRSSLEKHAKGHLISRTAMLKNIPIRYFLRNPVALAKTIIRWVQSSYFVIKNK</sequence>
<dbReference type="OrthoDB" id="9802649at2"/>
<dbReference type="InterPro" id="IPR001173">
    <property type="entry name" value="Glyco_trans_2-like"/>
</dbReference>